<comment type="caution">
    <text evidence="2">The sequence shown here is derived from an EMBL/GenBank/DDBJ whole genome shotgun (WGS) entry which is preliminary data.</text>
</comment>
<evidence type="ECO:0000313" key="3">
    <source>
        <dbReference type="Proteomes" id="UP001152607"/>
    </source>
</evidence>
<dbReference type="Gene3D" id="3.40.50.1820">
    <property type="entry name" value="alpha/beta hydrolase"/>
    <property type="match status" value="1"/>
</dbReference>
<dbReference type="InterPro" id="IPR029058">
    <property type="entry name" value="AB_hydrolase_fold"/>
</dbReference>
<keyword evidence="3" id="KW-1185">Reference proteome</keyword>
<dbReference type="AlphaFoldDB" id="A0A9W4U8X0"/>
<evidence type="ECO:0000259" key="1">
    <source>
        <dbReference type="Pfam" id="PF12697"/>
    </source>
</evidence>
<dbReference type="PANTHER" id="PTHR37017">
    <property type="entry name" value="AB HYDROLASE-1 DOMAIN-CONTAINING PROTEIN-RELATED"/>
    <property type="match status" value="1"/>
</dbReference>
<dbReference type="OrthoDB" id="1263307at2759"/>
<dbReference type="SUPFAM" id="SSF53474">
    <property type="entry name" value="alpha/beta-Hydrolases"/>
    <property type="match status" value="1"/>
</dbReference>
<dbReference type="Pfam" id="PF12697">
    <property type="entry name" value="Abhydrolase_6"/>
    <property type="match status" value="1"/>
</dbReference>
<sequence length="259" mass="28042">MSVPSVVFVPGSFAPASLYYPLVESVVARGIEAQAINLPTVHLPGDDRIAPSLYDDGDFIASTIEKLADKGRDVIVIGHSYGGIPLSQGTVGLSKPTRAAQGKPGGLSTVAYMTAYVPIFNESSADIQAGGEFELDVTIDEQGWMWQNNRTLSAELTFSELTPEEREPYNDILQAHSARSFVDKATQLGYKDPDISLAYLFAEKDVVIPPTVQRQMIDKLKSTGKTVDVTSIPSDHAPPISQPDLTLEWVLKLANSSVY</sequence>
<gene>
    <name evidence="2" type="ORF">PDIGIT_LOCUS2846</name>
</gene>
<accession>A0A9W4U8X0</accession>
<protein>
    <recommendedName>
        <fullName evidence="1">AB hydrolase-1 domain-containing protein</fullName>
    </recommendedName>
</protein>
<dbReference type="PANTHER" id="PTHR37017:SF13">
    <property type="entry name" value="AB HYDROLASE-1 DOMAIN-CONTAINING PROTEIN"/>
    <property type="match status" value="1"/>
</dbReference>
<dbReference type="Proteomes" id="UP001152607">
    <property type="component" value="Unassembled WGS sequence"/>
</dbReference>
<proteinExistence type="predicted"/>
<feature type="domain" description="AB hydrolase-1" evidence="1">
    <location>
        <begin position="6"/>
        <end position="247"/>
    </location>
</feature>
<evidence type="ECO:0000313" key="2">
    <source>
        <dbReference type="EMBL" id="CAI6301247.1"/>
    </source>
</evidence>
<reference evidence="2" key="1">
    <citation type="submission" date="2023-01" db="EMBL/GenBank/DDBJ databases">
        <authorList>
            <person name="Van Ghelder C."/>
            <person name="Rancurel C."/>
        </authorList>
    </citation>
    <scope>NUCLEOTIDE SEQUENCE</scope>
    <source>
        <strain evidence="2">CNCM I-4278</strain>
    </source>
</reference>
<organism evidence="2 3">
    <name type="scientific">Periconia digitata</name>
    <dbReference type="NCBI Taxonomy" id="1303443"/>
    <lineage>
        <taxon>Eukaryota</taxon>
        <taxon>Fungi</taxon>
        <taxon>Dikarya</taxon>
        <taxon>Ascomycota</taxon>
        <taxon>Pezizomycotina</taxon>
        <taxon>Dothideomycetes</taxon>
        <taxon>Pleosporomycetidae</taxon>
        <taxon>Pleosporales</taxon>
        <taxon>Massarineae</taxon>
        <taxon>Periconiaceae</taxon>
        <taxon>Periconia</taxon>
    </lineage>
</organism>
<dbReference type="InterPro" id="IPR052897">
    <property type="entry name" value="Sec-Metab_Biosynth_Hydrolase"/>
</dbReference>
<name>A0A9W4U8X0_9PLEO</name>
<dbReference type="InterPro" id="IPR000073">
    <property type="entry name" value="AB_hydrolase_1"/>
</dbReference>
<dbReference type="EMBL" id="CAOQHR010000002">
    <property type="protein sequence ID" value="CAI6301247.1"/>
    <property type="molecule type" value="Genomic_DNA"/>
</dbReference>